<dbReference type="InterPro" id="IPR008928">
    <property type="entry name" value="6-hairpin_glycosidase_sf"/>
</dbReference>
<dbReference type="Pfam" id="PF05592">
    <property type="entry name" value="Bac_rhamnosid"/>
    <property type="match status" value="1"/>
</dbReference>
<dbReference type="Proteomes" id="UP000305238">
    <property type="component" value="Unassembled WGS sequence"/>
</dbReference>
<dbReference type="Gene3D" id="2.60.420.10">
    <property type="entry name" value="Maltose phosphorylase, domain 3"/>
    <property type="match status" value="1"/>
</dbReference>
<keyword evidence="7" id="KW-1185">Reference proteome</keyword>
<evidence type="ECO:0000313" key="7">
    <source>
        <dbReference type="Proteomes" id="UP000305238"/>
    </source>
</evidence>
<evidence type="ECO:0000256" key="4">
    <source>
        <dbReference type="SAM" id="MobiDB-lite"/>
    </source>
</evidence>
<dbReference type="EC" id="3.2.1.40" evidence="2"/>
<feature type="compositionally biased region" description="Low complexity" evidence="4">
    <location>
        <begin position="43"/>
        <end position="56"/>
    </location>
</feature>
<protein>
    <recommendedName>
        <fullName evidence="2">alpha-L-rhamnosidase</fullName>
        <ecNumber evidence="2">3.2.1.40</ecNumber>
    </recommendedName>
</protein>
<dbReference type="SUPFAM" id="SSF48208">
    <property type="entry name" value="Six-hairpin glycosidases"/>
    <property type="match status" value="1"/>
</dbReference>
<dbReference type="GO" id="GO:0030596">
    <property type="term" value="F:alpha-L-rhamnosidase activity"/>
    <property type="evidence" value="ECO:0007669"/>
    <property type="project" value="UniProtKB-EC"/>
</dbReference>
<dbReference type="EMBL" id="VCKZ01000016">
    <property type="protein sequence ID" value="TMR41678.1"/>
    <property type="molecule type" value="Genomic_DNA"/>
</dbReference>
<dbReference type="InterPro" id="IPR035398">
    <property type="entry name" value="Bac_rhamnosid_C"/>
</dbReference>
<proteinExistence type="predicted"/>
<dbReference type="Pfam" id="PF08531">
    <property type="entry name" value="Bac_rhamnosid_N"/>
    <property type="match status" value="1"/>
</dbReference>
<dbReference type="PANTHER" id="PTHR33307:SF6">
    <property type="entry name" value="ALPHA-RHAMNOSIDASE (EUROFUNG)-RELATED"/>
    <property type="match status" value="1"/>
</dbReference>
<dbReference type="Pfam" id="PF17390">
    <property type="entry name" value="Bac_rhamnosid_C"/>
    <property type="match status" value="1"/>
</dbReference>
<organism evidence="6 7">
    <name type="scientific">Actinomadura geliboluensis</name>
    <dbReference type="NCBI Taxonomy" id="882440"/>
    <lineage>
        <taxon>Bacteria</taxon>
        <taxon>Bacillati</taxon>
        <taxon>Actinomycetota</taxon>
        <taxon>Actinomycetes</taxon>
        <taxon>Streptosporangiales</taxon>
        <taxon>Thermomonosporaceae</taxon>
        <taxon>Actinomadura</taxon>
    </lineage>
</organism>
<evidence type="ECO:0000256" key="2">
    <source>
        <dbReference type="ARBA" id="ARBA00012652"/>
    </source>
</evidence>
<dbReference type="Pfam" id="PF17389">
    <property type="entry name" value="Bac_rhamnosid6H"/>
    <property type="match status" value="1"/>
</dbReference>
<dbReference type="GO" id="GO:0005975">
    <property type="term" value="P:carbohydrate metabolic process"/>
    <property type="evidence" value="ECO:0007669"/>
    <property type="project" value="InterPro"/>
</dbReference>
<sequence>MTGAGPRPAPAGRGSRSACPEADDAPSPTPAQFREDAMTGSPTSRSTTFRTTTFRTKPLRSTTFRLAALTGAAAAAVALPGTAQAAVGAGHAPQAPARLTVGDQARPLNVEGAPLFGWTPRDRDPGEVQTAYEIAVRDASGTTVWDSGRVRSGAQEYVRYAGPALASEASYTWTVRTWDRTGKRSPWARPAAFDTGLADGEWRAAWIRRTTGEADDYTLARKDFTVGKSKVVRARVHIAAGQQYALHLNGETVDHGPAFEYPDDGYYRTVDVTAKLKAGQAATIGALYHWYGSGQGRPKGEPGLLVRLVIDHADGTRQTVVTDGTWQVARGPWKKAPKRNGDAGDYVEDIDGTAAPLGWDAPGFDASAWQAPQVVGVHPASGFTHLKAQETALAHRAVRPVKVTRLESGALVADFGTVIPAVPVVRFRDGEAGRHVDMHASYILNADGTVSRSKDDNQDTDLGFGYTQRDGDQTFRPLTYVGFRYLEIAPGSGAEPDGISAVVQHDEVTRKGDLRTSNAGVDAAYDLMARSALYGSQTQFVDTPTREKGQFLGDSVDVSTAMMGAYGERRLTRQAIREFIASQARYWPDGRLNAVYPNGDGKRDIPDYTEMFPGWVWEYYEQSGDAATLAEAYPVMSAVAGYVRRYIADGTGLVTNLEGGSGQYRYGIIDWPATMRYGHDMDTAARTVINVLGVDVLNATARAAEALGKAGDAAAFRADAGTLTGSINARLRRPDGVYIDGLKADGAQSAHASQIANAYALAYGVAPAESRGAVESYIAGLGLRMGPMTAHRLLEALAGRPGDVVTRLTDTEGPGWGDILARGGTFTWESWDARETGQSLSHPWGATSLVEIQRTLLGVTVTTPASAAVRVRPPLTGLDRASGTVPVQRGDVRVTWKRNGGGFSLAVDVPVNVRAEIHVPARSAADVRVSGPGAARFTGMKDGYAVFTVGSGHLVLHSDHR</sequence>
<dbReference type="InterPro" id="IPR008902">
    <property type="entry name" value="Rhamnosid_concanavalin"/>
</dbReference>
<gene>
    <name evidence="6" type="ORF">ETD96_04440</name>
</gene>
<accession>A0A5S4H8T6</accession>
<dbReference type="InterPro" id="IPR003961">
    <property type="entry name" value="FN3_dom"/>
</dbReference>
<comment type="catalytic activity">
    <reaction evidence="1">
        <text>Hydrolysis of terminal non-reducing alpha-L-rhamnose residues in alpha-L-rhamnosides.</text>
        <dbReference type="EC" id="3.2.1.40"/>
    </reaction>
</comment>
<dbReference type="Gene3D" id="2.60.40.10">
    <property type="entry name" value="Immunoglobulins"/>
    <property type="match status" value="1"/>
</dbReference>
<evidence type="ECO:0000256" key="3">
    <source>
        <dbReference type="ARBA" id="ARBA00022801"/>
    </source>
</evidence>
<dbReference type="PANTHER" id="PTHR33307">
    <property type="entry name" value="ALPHA-RHAMNOSIDASE (EUROFUNG)"/>
    <property type="match status" value="1"/>
</dbReference>
<evidence type="ECO:0000313" key="6">
    <source>
        <dbReference type="EMBL" id="TMR41678.1"/>
    </source>
</evidence>
<feature type="region of interest" description="Disordered" evidence="4">
    <location>
        <begin position="1"/>
        <end position="56"/>
    </location>
</feature>
<dbReference type="InterPro" id="IPR035396">
    <property type="entry name" value="Bac_rhamnosid6H"/>
</dbReference>
<dbReference type="Gene3D" id="1.50.10.10">
    <property type="match status" value="1"/>
</dbReference>
<dbReference type="InterPro" id="IPR013737">
    <property type="entry name" value="Bac_rhamnosid_N"/>
</dbReference>
<dbReference type="InterPro" id="IPR016007">
    <property type="entry name" value="Alpha_rhamnosid"/>
</dbReference>
<dbReference type="PROSITE" id="PS50853">
    <property type="entry name" value="FN3"/>
    <property type="match status" value="1"/>
</dbReference>
<comment type="caution">
    <text evidence="6">The sequence shown here is derived from an EMBL/GenBank/DDBJ whole genome shotgun (WGS) entry which is preliminary data.</text>
</comment>
<dbReference type="AlphaFoldDB" id="A0A5S4H8T6"/>
<reference evidence="6 7" key="1">
    <citation type="submission" date="2019-05" db="EMBL/GenBank/DDBJ databases">
        <title>Draft genome sequence of Actinomadura geliboluensis A8036.</title>
        <authorList>
            <person name="Saricaoglu S."/>
            <person name="Isik K."/>
        </authorList>
    </citation>
    <scope>NUCLEOTIDE SEQUENCE [LARGE SCALE GENOMIC DNA]</scope>
    <source>
        <strain evidence="6 7">A8036</strain>
    </source>
</reference>
<dbReference type="OrthoDB" id="9761045at2"/>
<feature type="compositionally biased region" description="Low complexity" evidence="4">
    <location>
        <begin position="1"/>
        <end position="18"/>
    </location>
</feature>
<dbReference type="InterPro" id="IPR013783">
    <property type="entry name" value="Ig-like_fold"/>
</dbReference>
<dbReference type="Gene3D" id="2.60.120.260">
    <property type="entry name" value="Galactose-binding domain-like"/>
    <property type="match status" value="2"/>
</dbReference>
<dbReference type="InterPro" id="IPR012341">
    <property type="entry name" value="6hp_glycosidase-like_sf"/>
</dbReference>
<feature type="domain" description="Fibronectin type-III" evidence="5">
    <location>
        <begin position="95"/>
        <end position="198"/>
    </location>
</feature>
<evidence type="ECO:0000256" key="1">
    <source>
        <dbReference type="ARBA" id="ARBA00001445"/>
    </source>
</evidence>
<name>A0A5S4H8T6_9ACTN</name>
<dbReference type="Pfam" id="PF25788">
    <property type="entry name" value="Ig_Rha78A_N"/>
    <property type="match status" value="1"/>
</dbReference>
<evidence type="ECO:0000259" key="5">
    <source>
        <dbReference type="PROSITE" id="PS50853"/>
    </source>
</evidence>
<keyword evidence="3" id="KW-0378">Hydrolase</keyword>